<proteinExistence type="predicted"/>
<evidence type="ECO:0000313" key="2">
    <source>
        <dbReference type="Proteomes" id="UP001433508"/>
    </source>
</evidence>
<evidence type="ECO:0000313" key="1">
    <source>
        <dbReference type="EMBL" id="KAK9238647.1"/>
    </source>
</evidence>
<dbReference type="Proteomes" id="UP001433508">
    <property type="component" value="Unassembled WGS sequence"/>
</dbReference>
<protein>
    <submittedName>
        <fullName evidence="1">Uncharacterized protein</fullName>
    </submittedName>
</protein>
<comment type="caution">
    <text evidence="1">The sequence shown here is derived from an EMBL/GenBank/DDBJ whole genome shotgun (WGS) entry which is preliminary data.</text>
</comment>
<organism evidence="1 2">
    <name type="scientific">Lipomyces kononenkoae</name>
    <name type="common">Yeast</name>
    <dbReference type="NCBI Taxonomy" id="34357"/>
    <lineage>
        <taxon>Eukaryota</taxon>
        <taxon>Fungi</taxon>
        <taxon>Dikarya</taxon>
        <taxon>Ascomycota</taxon>
        <taxon>Saccharomycotina</taxon>
        <taxon>Lipomycetes</taxon>
        <taxon>Lipomycetales</taxon>
        <taxon>Lipomycetaceae</taxon>
        <taxon>Lipomyces</taxon>
    </lineage>
</organism>
<dbReference type="EMBL" id="MU971354">
    <property type="protein sequence ID" value="KAK9238647.1"/>
    <property type="molecule type" value="Genomic_DNA"/>
</dbReference>
<name>A0ACC3T3X5_LIPKO</name>
<reference evidence="2" key="1">
    <citation type="journal article" date="2024" name="Front. Bioeng. Biotechnol.">
        <title>Genome-scale model development and genomic sequencing of the oleaginous clade Lipomyces.</title>
        <authorList>
            <person name="Czajka J.J."/>
            <person name="Han Y."/>
            <person name="Kim J."/>
            <person name="Mondo S.J."/>
            <person name="Hofstad B.A."/>
            <person name="Robles A."/>
            <person name="Haridas S."/>
            <person name="Riley R."/>
            <person name="LaButti K."/>
            <person name="Pangilinan J."/>
            <person name="Andreopoulos W."/>
            <person name="Lipzen A."/>
            <person name="Yan J."/>
            <person name="Wang M."/>
            <person name="Ng V."/>
            <person name="Grigoriev I.V."/>
            <person name="Spatafora J.W."/>
            <person name="Magnuson J.K."/>
            <person name="Baker S.E."/>
            <person name="Pomraning K.R."/>
        </authorList>
    </citation>
    <scope>NUCLEOTIDE SEQUENCE [LARGE SCALE GENOMIC DNA]</scope>
    <source>
        <strain evidence="2">CBS 7786</strain>
    </source>
</reference>
<keyword evidence="2" id="KW-1185">Reference proteome</keyword>
<gene>
    <name evidence="1" type="ORF">V1525DRAFT_387381</name>
</gene>
<accession>A0ACC3T3X5</accession>
<sequence length="304" mass="32835">MASATKQEEDRRYLQQALYSASVVTVSGAAFFRRMSGCILIIRHVDLLRLTVRILEVTEKDVLQEPTVETCGSNAGSSPAYVDAARALARVFHERKVTLVYGAGTSGIMGELAKTLVSLSGPSAVHGFVPWALVRATDTSENDSGNGSHTPGVGKKTEASISEIDLKGLDRTATTTLPHLTEFGITTIVPDMHTRKRLMAIEVLKGGPGSGFMALPGGFGTLEEVMEIVTWNQLGIHDRGVVLLNVEGYWDALLQWIRHAALEAFIGGGNENILASCDNVVDAIECLRNYKPSEGRLKLNWNLG</sequence>